<dbReference type="InterPro" id="IPR029016">
    <property type="entry name" value="GAF-like_dom_sf"/>
</dbReference>
<dbReference type="InterPro" id="IPR005471">
    <property type="entry name" value="Tscrpt_reg_IclR_N"/>
</dbReference>
<feature type="domain" description="HTH iclR-type" evidence="4">
    <location>
        <begin position="13"/>
        <end position="75"/>
    </location>
</feature>
<proteinExistence type="predicted"/>
<dbReference type="GO" id="GO:0003700">
    <property type="term" value="F:DNA-binding transcription factor activity"/>
    <property type="evidence" value="ECO:0007669"/>
    <property type="project" value="TreeGrafter"/>
</dbReference>
<evidence type="ECO:0000256" key="1">
    <source>
        <dbReference type="ARBA" id="ARBA00023015"/>
    </source>
</evidence>
<keyword evidence="2" id="KW-0238">DNA-binding</keyword>
<evidence type="ECO:0000256" key="3">
    <source>
        <dbReference type="ARBA" id="ARBA00023163"/>
    </source>
</evidence>
<keyword evidence="1" id="KW-0805">Transcription regulation</keyword>
<evidence type="ECO:0000259" key="4">
    <source>
        <dbReference type="PROSITE" id="PS51077"/>
    </source>
</evidence>
<dbReference type="OrthoDB" id="8479143at2"/>
<dbReference type="EMBL" id="VRSV01000001">
    <property type="protein sequence ID" value="TXK12106.1"/>
    <property type="molecule type" value="Genomic_DNA"/>
</dbReference>
<evidence type="ECO:0000256" key="2">
    <source>
        <dbReference type="ARBA" id="ARBA00023125"/>
    </source>
</evidence>
<dbReference type="SUPFAM" id="SSF46785">
    <property type="entry name" value="Winged helix' DNA-binding domain"/>
    <property type="match status" value="1"/>
</dbReference>
<evidence type="ECO:0000313" key="6">
    <source>
        <dbReference type="EMBL" id="TXK12106.1"/>
    </source>
</evidence>
<dbReference type="AlphaFoldDB" id="A0A5C8HZS3"/>
<dbReference type="PANTHER" id="PTHR30136">
    <property type="entry name" value="HELIX-TURN-HELIX TRANSCRIPTIONAL REGULATOR, ICLR FAMILY"/>
    <property type="match status" value="1"/>
</dbReference>
<dbReference type="GO" id="GO:0045892">
    <property type="term" value="P:negative regulation of DNA-templated transcription"/>
    <property type="evidence" value="ECO:0007669"/>
    <property type="project" value="TreeGrafter"/>
</dbReference>
<dbReference type="Gene3D" id="1.10.10.10">
    <property type="entry name" value="Winged helix-like DNA-binding domain superfamily/Winged helix DNA-binding domain"/>
    <property type="match status" value="1"/>
</dbReference>
<organism evidence="6 7">
    <name type="scientific">Microbacterium hatanonis</name>
    <dbReference type="NCBI Taxonomy" id="404366"/>
    <lineage>
        <taxon>Bacteria</taxon>
        <taxon>Bacillati</taxon>
        <taxon>Actinomycetota</taxon>
        <taxon>Actinomycetes</taxon>
        <taxon>Micrococcales</taxon>
        <taxon>Microbacteriaceae</taxon>
        <taxon>Microbacterium</taxon>
    </lineage>
</organism>
<accession>A0A5C8HZS3</accession>
<dbReference type="Gene3D" id="3.30.450.40">
    <property type="match status" value="1"/>
</dbReference>
<protein>
    <submittedName>
        <fullName evidence="6">IclR family transcriptional regulator</fullName>
    </submittedName>
</protein>
<dbReference type="InterPro" id="IPR036388">
    <property type="entry name" value="WH-like_DNA-bd_sf"/>
</dbReference>
<dbReference type="SMART" id="SM00346">
    <property type="entry name" value="HTH_ICLR"/>
    <property type="match status" value="1"/>
</dbReference>
<evidence type="ECO:0000259" key="5">
    <source>
        <dbReference type="PROSITE" id="PS51078"/>
    </source>
</evidence>
<dbReference type="InterPro" id="IPR050707">
    <property type="entry name" value="HTH_MetabolicPath_Reg"/>
</dbReference>
<gene>
    <name evidence="6" type="ORF">FVP77_01000</name>
</gene>
<dbReference type="SUPFAM" id="SSF55781">
    <property type="entry name" value="GAF domain-like"/>
    <property type="match status" value="1"/>
</dbReference>
<keyword evidence="7" id="KW-1185">Reference proteome</keyword>
<dbReference type="PANTHER" id="PTHR30136:SF24">
    <property type="entry name" value="HTH-TYPE TRANSCRIPTIONAL REPRESSOR ALLR"/>
    <property type="match status" value="1"/>
</dbReference>
<keyword evidence="3" id="KW-0804">Transcription</keyword>
<dbReference type="PROSITE" id="PS51078">
    <property type="entry name" value="ICLR_ED"/>
    <property type="match status" value="1"/>
</dbReference>
<reference evidence="6 7" key="1">
    <citation type="submission" date="2019-08" db="EMBL/GenBank/DDBJ databases">
        <authorList>
            <person name="Dong K."/>
        </authorList>
    </citation>
    <scope>NUCLEOTIDE SEQUENCE [LARGE SCALE GENOMIC DNA]</scope>
    <source>
        <strain evidence="6 7">JCM14558</strain>
    </source>
</reference>
<dbReference type="Pfam" id="PF09339">
    <property type="entry name" value="HTH_IclR"/>
    <property type="match status" value="1"/>
</dbReference>
<dbReference type="Proteomes" id="UP000321034">
    <property type="component" value="Unassembled WGS sequence"/>
</dbReference>
<evidence type="ECO:0000313" key="7">
    <source>
        <dbReference type="Proteomes" id="UP000321034"/>
    </source>
</evidence>
<dbReference type="RefSeq" id="WP_147892850.1">
    <property type="nucleotide sequence ID" value="NZ_BAAANR010000001.1"/>
</dbReference>
<dbReference type="PROSITE" id="PS51077">
    <property type="entry name" value="HTH_ICLR"/>
    <property type="match status" value="1"/>
</dbReference>
<name>A0A5C8HZS3_9MICO</name>
<dbReference type="Pfam" id="PF01614">
    <property type="entry name" value="IclR_C"/>
    <property type="match status" value="1"/>
</dbReference>
<comment type="caution">
    <text evidence="6">The sequence shown here is derived from an EMBL/GenBank/DDBJ whole genome shotgun (WGS) entry which is preliminary data.</text>
</comment>
<feature type="domain" description="IclR-ED" evidence="5">
    <location>
        <begin position="76"/>
        <end position="262"/>
    </location>
</feature>
<dbReference type="InterPro" id="IPR036390">
    <property type="entry name" value="WH_DNA-bd_sf"/>
</dbReference>
<dbReference type="GO" id="GO:0003677">
    <property type="term" value="F:DNA binding"/>
    <property type="evidence" value="ECO:0007669"/>
    <property type="project" value="UniProtKB-KW"/>
</dbReference>
<sequence>MDSTTNPAAASPVGSVDKALALVELLAEAGPAGLALRDVVEASGLNKPSAHRMLQALVHRGFAEQDAAQRYRFGSRPAVLVDTFLREENLPALLRPTLLSISHDVQELVHLGILEAPNVLYLDKVEPDRTMRVWSRVGRQARALTTALGRAMVAAEDTPDDRLDAYGAGADDAVVERFREAVALARVRGYAAEQEENEAGISCVAVALRRSSGLPIAVSITGPSSRMTPDRIDELGALLRENLGASGLPGFRLAPLRPVAVG</sequence>
<dbReference type="InterPro" id="IPR014757">
    <property type="entry name" value="Tscrpt_reg_IclR_C"/>
</dbReference>